<protein>
    <submittedName>
        <fullName evidence="1">Uncharacterized protein</fullName>
    </submittedName>
</protein>
<organism evidence="1 2">
    <name type="scientific">Geomobilimonas luticola</name>
    <dbReference type="NCBI Taxonomy" id="1114878"/>
    <lineage>
        <taxon>Bacteria</taxon>
        <taxon>Pseudomonadati</taxon>
        <taxon>Thermodesulfobacteriota</taxon>
        <taxon>Desulfuromonadia</taxon>
        <taxon>Geobacterales</taxon>
        <taxon>Geobacteraceae</taxon>
        <taxon>Geomobilimonas</taxon>
    </lineage>
</organism>
<name>A0ABS5SDM3_9BACT</name>
<accession>A0ABS5SDM3</accession>
<comment type="caution">
    <text evidence="1">The sequence shown here is derived from an EMBL/GenBank/DDBJ whole genome shotgun (WGS) entry which is preliminary data.</text>
</comment>
<dbReference type="RefSeq" id="WP_214175454.1">
    <property type="nucleotide sequence ID" value="NZ_JAHCVK010000003.1"/>
</dbReference>
<reference evidence="1 2" key="1">
    <citation type="submission" date="2021-05" db="EMBL/GenBank/DDBJ databases">
        <title>The draft genome of Geobacter luticola JCM 17780.</title>
        <authorList>
            <person name="Xu Z."/>
            <person name="Masuda Y."/>
            <person name="Itoh H."/>
            <person name="Senoo K."/>
        </authorList>
    </citation>
    <scope>NUCLEOTIDE SEQUENCE [LARGE SCALE GENOMIC DNA]</scope>
    <source>
        <strain evidence="1 2">JCM 17780</strain>
    </source>
</reference>
<keyword evidence="2" id="KW-1185">Reference proteome</keyword>
<dbReference type="Proteomes" id="UP000756860">
    <property type="component" value="Unassembled WGS sequence"/>
</dbReference>
<gene>
    <name evidence="1" type="ORF">KI810_10370</name>
</gene>
<dbReference type="EMBL" id="JAHCVK010000003">
    <property type="protein sequence ID" value="MBT0653460.1"/>
    <property type="molecule type" value="Genomic_DNA"/>
</dbReference>
<sequence length="179" mass="19890">MSATTLQLITTFHHVIREQTGNDVTIARAKTMIALASLTWPTLGIVVTPHYITSARIIWKSDDFDAMDIGGSFRRDPVGDDASIIIDSDEPKELVMMDEMRACAEFIPLFGRQSLERFNSTLAGLYSRKANGAALPVPSNAAGEFPNENEYRQLYEWLVAHGTISPDGGWRTVERYIPA</sequence>
<evidence type="ECO:0000313" key="1">
    <source>
        <dbReference type="EMBL" id="MBT0653460.1"/>
    </source>
</evidence>
<proteinExistence type="predicted"/>
<evidence type="ECO:0000313" key="2">
    <source>
        <dbReference type="Proteomes" id="UP000756860"/>
    </source>
</evidence>